<protein>
    <submittedName>
        <fullName evidence="2">Uncharacterized protein</fullName>
    </submittedName>
</protein>
<accession>A0A8J3SSN3</accession>
<reference evidence="2 3" key="1">
    <citation type="submission" date="2021-01" db="EMBL/GenBank/DDBJ databases">
        <title>Whole genome shotgun sequence of Planobispora siamensis NBRC 107568.</title>
        <authorList>
            <person name="Komaki H."/>
            <person name="Tamura T."/>
        </authorList>
    </citation>
    <scope>NUCLEOTIDE SEQUENCE [LARGE SCALE GENOMIC DNA]</scope>
    <source>
        <strain evidence="2 3">NBRC 107568</strain>
    </source>
</reference>
<evidence type="ECO:0000313" key="2">
    <source>
        <dbReference type="EMBL" id="GIH97990.1"/>
    </source>
</evidence>
<dbReference type="Proteomes" id="UP000619788">
    <property type="component" value="Unassembled WGS sequence"/>
</dbReference>
<sequence>MNQAAPEGEGSAPPADEEYTAWARRWLGDRPIPHELLRLLAIQNGLLPGADRLRRMTITVLAPGVDDSLLHALTTALDAGEWEVMRYLLPAVSVDSPVTFGSGLYGYWVHPDEHADPPAVVGVDSEGVFFVPNGRTLAEVLAASGLPDGAYAFEEFADLAAELTALGFPVEARDSDELPPSPVTVHPEELAKALSGERPTSG</sequence>
<name>A0A8J3SSN3_9ACTN</name>
<evidence type="ECO:0000256" key="1">
    <source>
        <dbReference type="SAM" id="MobiDB-lite"/>
    </source>
</evidence>
<dbReference type="EMBL" id="BOOJ01000160">
    <property type="protein sequence ID" value="GIH97990.1"/>
    <property type="molecule type" value="Genomic_DNA"/>
</dbReference>
<dbReference type="AlphaFoldDB" id="A0A8J3SSN3"/>
<feature type="region of interest" description="Disordered" evidence="1">
    <location>
        <begin position="172"/>
        <end position="202"/>
    </location>
</feature>
<dbReference type="RefSeq" id="WP_204069977.1">
    <property type="nucleotide sequence ID" value="NZ_BOOJ01000160.1"/>
</dbReference>
<evidence type="ECO:0000313" key="3">
    <source>
        <dbReference type="Proteomes" id="UP000619788"/>
    </source>
</evidence>
<comment type="caution">
    <text evidence="2">The sequence shown here is derived from an EMBL/GenBank/DDBJ whole genome shotgun (WGS) entry which is preliminary data.</text>
</comment>
<organism evidence="2 3">
    <name type="scientific">Planobispora siamensis</name>
    <dbReference type="NCBI Taxonomy" id="936338"/>
    <lineage>
        <taxon>Bacteria</taxon>
        <taxon>Bacillati</taxon>
        <taxon>Actinomycetota</taxon>
        <taxon>Actinomycetes</taxon>
        <taxon>Streptosporangiales</taxon>
        <taxon>Streptosporangiaceae</taxon>
        <taxon>Planobispora</taxon>
    </lineage>
</organism>
<proteinExistence type="predicted"/>
<keyword evidence="3" id="KW-1185">Reference proteome</keyword>
<gene>
    <name evidence="2" type="ORF">Psi01_86200</name>
</gene>